<dbReference type="GO" id="GO:0005634">
    <property type="term" value="C:nucleus"/>
    <property type="evidence" value="ECO:0007669"/>
    <property type="project" value="TreeGrafter"/>
</dbReference>
<comment type="caution">
    <text evidence="5">The sequence shown here is derived from an EMBL/GenBank/DDBJ whole genome shotgun (WGS) entry which is preliminary data.</text>
</comment>
<dbReference type="InterPro" id="IPR036517">
    <property type="entry name" value="FF_domain_sf"/>
</dbReference>
<sequence length="198" mass="23600">MAKIRKLGYMLLPHPAYSPDLTRCTYFLFANLSSFNDFAAKYGKEERFKAIEKVRDRESYFNEYLAEVRKKEKEEKEKKREQAKSEFIALLREKNVDRHARWVDAKKKIDSDARYKAVESSTLKEDYFREYCKLIKDEKKKDSKEKDRESRSASKKEKKDKERDERRDKDKRERREKQKAGDVSGTTPSCTQNPKDGS</sequence>
<dbReference type="AlphaFoldDB" id="A0A4C1UL33"/>
<dbReference type="Proteomes" id="UP000299102">
    <property type="component" value="Unassembled WGS sequence"/>
</dbReference>
<evidence type="ECO:0000313" key="5">
    <source>
        <dbReference type="EMBL" id="GBP27168.1"/>
    </source>
</evidence>
<evidence type="ECO:0000313" key="6">
    <source>
        <dbReference type="Proteomes" id="UP000299102"/>
    </source>
</evidence>
<keyword evidence="1" id="KW-0677">Repeat</keyword>
<evidence type="ECO:0000259" key="4">
    <source>
        <dbReference type="PROSITE" id="PS51676"/>
    </source>
</evidence>
<accession>A0A4C1UL33</accession>
<dbReference type="InterPro" id="IPR045148">
    <property type="entry name" value="TCRG1-like"/>
</dbReference>
<feature type="coiled-coil region" evidence="2">
    <location>
        <begin position="61"/>
        <end position="93"/>
    </location>
</feature>
<evidence type="ECO:0000256" key="1">
    <source>
        <dbReference type="ARBA" id="ARBA00022737"/>
    </source>
</evidence>
<dbReference type="PROSITE" id="PS51676">
    <property type="entry name" value="FF"/>
    <property type="match status" value="1"/>
</dbReference>
<name>A0A4C1UL33_EUMVA</name>
<dbReference type="GO" id="GO:0003712">
    <property type="term" value="F:transcription coregulator activity"/>
    <property type="evidence" value="ECO:0007669"/>
    <property type="project" value="TreeGrafter"/>
</dbReference>
<dbReference type="SMART" id="SM00441">
    <property type="entry name" value="FF"/>
    <property type="match status" value="1"/>
</dbReference>
<dbReference type="GO" id="GO:0070063">
    <property type="term" value="F:RNA polymerase binding"/>
    <property type="evidence" value="ECO:0007669"/>
    <property type="project" value="InterPro"/>
</dbReference>
<dbReference type="OrthoDB" id="63972at2759"/>
<feature type="region of interest" description="Disordered" evidence="3">
    <location>
        <begin position="139"/>
        <end position="198"/>
    </location>
</feature>
<dbReference type="SUPFAM" id="SSF81698">
    <property type="entry name" value="FF domain"/>
    <property type="match status" value="2"/>
</dbReference>
<reference evidence="5 6" key="1">
    <citation type="journal article" date="2019" name="Commun. Biol.">
        <title>The bagworm genome reveals a unique fibroin gene that provides high tensile strength.</title>
        <authorList>
            <person name="Kono N."/>
            <person name="Nakamura H."/>
            <person name="Ohtoshi R."/>
            <person name="Tomita M."/>
            <person name="Numata K."/>
            <person name="Arakawa K."/>
        </authorList>
    </citation>
    <scope>NUCLEOTIDE SEQUENCE [LARGE SCALE GENOMIC DNA]</scope>
</reference>
<evidence type="ECO:0000256" key="3">
    <source>
        <dbReference type="SAM" id="MobiDB-lite"/>
    </source>
</evidence>
<dbReference type="PANTHER" id="PTHR15377">
    <property type="entry name" value="TRANSCRIPTION ELONGATION REGULATOR 1"/>
    <property type="match status" value="1"/>
</dbReference>
<evidence type="ECO:0000256" key="2">
    <source>
        <dbReference type="SAM" id="Coils"/>
    </source>
</evidence>
<dbReference type="InterPro" id="IPR002713">
    <property type="entry name" value="FF_domain"/>
</dbReference>
<dbReference type="EMBL" id="BGZK01000190">
    <property type="protein sequence ID" value="GBP27168.1"/>
    <property type="molecule type" value="Genomic_DNA"/>
</dbReference>
<keyword evidence="6" id="KW-1185">Reference proteome</keyword>
<protein>
    <submittedName>
        <fullName evidence="5">Transcription elongation regulator 1</fullName>
    </submittedName>
</protein>
<proteinExistence type="predicted"/>
<dbReference type="Gene3D" id="1.10.10.440">
    <property type="entry name" value="FF domain"/>
    <property type="match status" value="2"/>
</dbReference>
<dbReference type="STRING" id="151549.A0A4C1UL33"/>
<dbReference type="Pfam" id="PF01846">
    <property type="entry name" value="FF"/>
    <property type="match status" value="1"/>
</dbReference>
<dbReference type="PANTHER" id="PTHR15377:SF3">
    <property type="entry name" value="WW DOMAIN-CONTAINING PROTEIN"/>
    <property type="match status" value="1"/>
</dbReference>
<keyword evidence="2" id="KW-0175">Coiled coil</keyword>
<gene>
    <name evidence="5" type="primary">TCERG1</name>
    <name evidence="5" type="ORF">EVAR_15941_1</name>
</gene>
<feature type="compositionally biased region" description="Basic and acidic residues" evidence="3">
    <location>
        <begin position="139"/>
        <end position="180"/>
    </location>
</feature>
<organism evidence="5 6">
    <name type="scientific">Eumeta variegata</name>
    <name type="common">Bagworm moth</name>
    <name type="synonym">Eumeta japonica</name>
    <dbReference type="NCBI Taxonomy" id="151549"/>
    <lineage>
        <taxon>Eukaryota</taxon>
        <taxon>Metazoa</taxon>
        <taxon>Ecdysozoa</taxon>
        <taxon>Arthropoda</taxon>
        <taxon>Hexapoda</taxon>
        <taxon>Insecta</taxon>
        <taxon>Pterygota</taxon>
        <taxon>Neoptera</taxon>
        <taxon>Endopterygota</taxon>
        <taxon>Lepidoptera</taxon>
        <taxon>Glossata</taxon>
        <taxon>Ditrysia</taxon>
        <taxon>Tineoidea</taxon>
        <taxon>Psychidae</taxon>
        <taxon>Oiketicinae</taxon>
        <taxon>Eumeta</taxon>
    </lineage>
</organism>
<feature type="domain" description="FF" evidence="4">
    <location>
        <begin position="80"/>
        <end position="134"/>
    </location>
</feature>
<feature type="compositionally biased region" description="Polar residues" evidence="3">
    <location>
        <begin position="184"/>
        <end position="198"/>
    </location>
</feature>